<protein>
    <submittedName>
        <fullName evidence="1">Uncharacterized protein</fullName>
    </submittedName>
</protein>
<gene>
    <name evidence="1" type="ORF">K488DRAFT_90431</name>
</gene>
<reference evidence="1" key="2">
    <citation type="journal article" date="2022" name="New Phytol.">
        <title>Evolutionary transition to the ectomycorrhizal habit in the genomes of a hyperdiverse lineage of mushroom-forming fungi.</title>
        <authorList>
            <person name="Looney B."/>
            <person name="Miyauchi S."/>
            <person name="Morin E."/>
            <person name="Drula E."/>
            <person name="Courty P.E."/>
            <person name="Kohler A."/>
            <person name="Kuo A."/>
            <person name="LaButti K."/>
            <person name="Pangilinan J."/>
            <person name="Lipzen A."/>
            <person name="Riley R."/>
            <person name="Andreopoulos W."/>
            <person name="He G."/>
            <person name="Johnson J."/>
            <person name="Nolan M."/>
            <person name="Tritt A."/>
            <person name="Barry K.W."/>
            <person name="Grigoriev I.V."/>
            <person name="Nagy L.G."/>
            <person name="Hibbett D."/>
            <person name="Henrissat B."/>
            <person name="Matheny P.B."/>
            <person name="Labbe J."/>
            <person name="Martin F.M."/>
        </authorList>
    </citation>
    <scope>NUCLEOTIDE SEQUENCE</scope>
    <source>
        <strain evidence="1">EC-137</strain>
    </source>
</reference>
<dbReference type="Proteomes" id="UP000814128">
    <property type="component" value="Unassembled WGS sequence"/>
</dbReference>
<name>A0ACB8Q869_9AGAM</name>
<evidence type="ECO:0000313" key="1">
    <source>
        <dbReference type="EMBL" id="KAI0027813.1"/>
    </source>
</evidence>
<reference evidence="1" key="1">
    <citation type="submission" date="2021-02" db="EMBL/GenBank/DDBJ databases">
        <authorList>
            <consortium name="DOE Joint Genome Institute"/>
            <person name="Ahrendt S."/>
            <person name="Looney B.P."/>
            <person name="Miyauchi S."/>
            <person name="Morin E."/>
            <person name="Drula E."/>
            <person name="Courty P.E."/>
            <person name="Chicoki N."/>
            <person name="Fauchery L."/>
            <person name="Kohler A."/>
            <person name="Kuo A."/>
            <person name="Labutti K."/>
            <person name="Pangilinan J."/>
            <person name="Lipzen A."/>
            <person name="Riley R."/>
            <person name="Andreopoulos W."/>
            <person name="He G."/>
            <person name="Johnson J."/>
            <person name="Barry K.W."/>
            <person name="Grigoriev I.V."/>
            <person name="Nagy L."/>
            <person name="Hibbett D."/>
            <person name="Henrissat B."/>
            <person name="Matheny P.B."/>
            <person name="Labbe J."/>
            <person name="Martin F."/>
        </authorList>
    </citation>
    <scope>NUCLEOTIDE SEQUENCE</scope>
    <source>
        <strain evidence="1">EC-137</strain>
    </source>
</reference>
<organism evidence="1 2">
    <name type="scientific">Vararia minispora EC-137</name>
    <dbReference type="NCBI Taxonomy" id="1314806"/>
    <lineage>
        <taxon>Eukaryota</taxon>
        <taxon>Fungi</taxon>
        <taxon>Dikarya</taxon>
        <taxon>Basidiomycota</taxon>
        <taxon>Agaricomycotina</taxon>
        <taxon>Agaricomycetes</taxon>
        <taxon>Russulales</taxon>
        <taxon>Lachnocladiaceae</taxon>
        <taxon>Vararia</taxon>
    </lineage>
</organism>
<dbReference type="EMBL" id="MU273835">
    <property type="protein sequence ID" value="KAI0027813.1"/>
    <property type="molecule type" value="Genomic_DNA"/>
</dbReference>
<sequence>MSIHASKVTEEHISVSAASQQALPEEPVGDVPLLPDFDELWKLRPFLCDSSQKRVLAWLVMVYWEQSLGTTCIGLKVPTWPRGNVSGGWEIDGLSALKAVTGALPQIVQQAQFIFNTCPTLSCLWACGVAGRWAVFYRFDRATTPGVDVNNLSKDHGYFHSAPDKDGGPTKYAKDIPVFQTQSIAIVDSDGHYTEKFKSHWHLAISTSAAQWDDKEPRDAAAARKYFGDLKVQIVGSESSPTSRRPSQAEIEVQAEVNTSQIIPIH</sequence>
<accession>A0ACB8Q869</accession>
<comment type="caution">
    <text evidence="1">The sequence shown here is derived from an EMBL/GenBank/DDBJ whole genome shotgun (WGS) entry which is preliminary data.</text>
</comment>
<keyword evidence="2" id="KW-1185">Reference proteome</keyword>
<evidence type="ECO:0000313" key="2">
    <source>
        <dbReference type="Proteomes" id="UP000814128"/>
    </source>
</evidence>
<proteinExistence type="predicted"/>